<dbReference type="CDD" id="cd03506">
    <property type="entry name" value="Delta6-FADS-like"/>
    <property type="match status" value="1"/>
</dbReference>
<accession>A0A4R1G704</accession>
<proteinExistence type="predicted"/>
<name>A0A4R1G704_9NOCA</name>
<dbReference type="GO" id="GO:0016020">
    <property type="term" value="C:membrane"/>
    <property type="evidence" value="ECO:0007669"/>
    <property type="project" value="TreeGrafter"/>
</dbReference>
<evidence type="ECO:0000259" key="1">
    <source>
        <dbReference type="Pfam" id="PF00487"/>
    </source>
</evidence>
<dbReference type="RefSeq" id="WP_067450731.1">
    <property type="nucleotide sequence ID" value="NZ_SMFR01000001.1"/>
</dbReference>
<dbReference type="EMBL" id="SMFR01000001">
    <property type="protein sequence ID" value="TCJ99651.1"/>
    <property type="molecule type" value="Genomic_DNA"/>
</dbReference>
<evidence type="ECO:0000313" key="3">
    <source>
        <dbReference type="Proteomes" id="UP000294856"/>
    </source>
</evidence>
<dbReference type="PANTHER" id="PTHR19353:SF19">
    <property type="entry name" value="DELTA(5) FATTY ACID DESATURASE C-RELATED"/>
    <property type="match status" value="1"/>
</dbReference>
<comment type="caution">
    <text evidence="2">The sequence shown here is derived from an EMBL/GenBank/DDBJ whole genome shotgun (WGS) entry which is preliminary data.</text>
</comment>
<dbReference type="GO" id="GO:0016717">
    <property type="term" value="F:oxidoreductase activity, acting on paired donors, with oxidation of a pair of donors resulting in the reduction of molecular oxygen to two molecules of water"/>
    <property type="evidence" value="ECO:0007669"/>
    <property type="project" value="TreeGrafter"/>
</dbReference>
<sequence length="414" mass="46654">MAISDVKEYAHLTAADVEALGAEFDAIRREIESSRGAADARYIRNVIRLQRALEISGRAVLFASFLPPAWLAGVALLGSAKIIENMEIGHNVMHGQWDWMNDPEIHSTSWEWDNAGPSAHWKITHNFLHHKYTNVLGMDDDIGYGLLRVTRDQRWMPFYLGNPIYNLLLQTLFEYGVAIQHLELGKVAKKKWAKDSPEWKQFEADRTMVLKKIGKQAAKDYVVFPLLTGPAFLTTLTANIAANVMRNVWTNAIIFCGHFPDGAEKFTKADIEGETKGEWYLRQMLGSANISGGPLLHFMSGNLSHQIEHHLFPDLPSNRYAAIAVRVRELAEKYDLPYTTGSLPVQYFKSWRTILKLSLPNKYLRHTSDNAPETKSERLFAGNTTPSIDPVTGRRQGLRTALAAGRKLARRSVA</sequence>
<dbReference type="Proteomes" id="UP000294856">
    <property type="component" value="Unassembled WGS sequence"/>
</dbReference>
<dbReference type="STRING" id="1210063.GCA_001612665_03130"/>
<dbReference type="OrthoDB" id="104711at2"/>
<evidence type="ECO:0000313" key="2">
    <source>
        <dbReference type="EMBL" id="TCJ99651.1"/>
    </source>
</evidence>
<dbReference type="AlphaFoldDB" id="A0A4R1G704"/>
<feature type="domain" description="Fatty acid desaturase" evidence="1">
    <location>
        <begin position="69"/>
        <end position="340"/>
    </location>
</feature>
<keyword evidence="3" id="KW-1185">Reference proteome</keyword>
<dbReference type="PANTHER" id="PTHR19353">
    <property type="entry name" value="FATTY ACID DESATURASE 2"/>
    <property type="match status" value="1"/>
</dbReference>
<gene>
    <name evidence="2" type="ORF">DFR71_0633</name>
</gene>
<dbReference type="Pfam" id="PF00487">
    <property type="entry name" value="FA_desaturase"/>
    <property type="match status" value="1"/>
</dbReference>
<organism evidence="2 3">
    <name type="scientific">Nocardia alba</name>
    <dbReference type="NCBI Taxonomy" id="225051"/>
    <lineage>
        <taxon>Bacteria</taxon>
        <taxon>Bacillati</taxon>
        <taxon>Actinomycetota</taxon>
        <taxon>Actinomycetes</taxon>
        <taxon>Mycobacteriales</taxon>
        <taxon>Nocardiaceae</taxon>
        <taxon>Nocardia</taxon>
    </lineage>
</organism>
<dbReference type="GO" id="GO:0008610">
    <property type="term" value="P:lipid biosynthetic process"/>
    <property type="evidence" value="ECO:0007669"/>
    <property type="project" value="UniProtKB-ARBA"/>
</dbReference>
<dbReference type="InterPro" id="IPR012171">
    <property type="entry name" value="Fatty_acid_desaturase"/>
</dbReference>
<dbReference type="InterPro" id="IPR005804">
    <property type="entry name" value="FA_desaturase_dom"/>
</dbReference>
<protein>
    <submittedName>
        <fullName evidence="2">Linoleoyl-CoA desaturase</fullName>
    </submittedName>
</protein>
<reference evidence="2 3" key="1">
    <citation type="submission" date="2019-03" db="EMBL/GenBank/DDBJ databases">
        <title>Genomic Encyclopedia of Type Strains, Phase IV (KMG-IV): sequencing the most valuable type-strain genomes for metagenomic binning, comparative biology and taxonomic classification.</title>
        <authorList>
            <person name="Goeker M."/>
        </authorList>
    </citation>
    <scope>NUCLEOTIDE SEQUENCE [LARGE SCALE GENOMIC DNA]</scope>
    <source>
        <strain evidence="2 3">DSM 44684</strain>
    </source>
</reference>